<evidence type="ECO:0000313" key="3">
    <source>
        <dbReference type="Proteomes" id="UP001149331"/>
    </source>
</evidence>
<accession>A0AAP3QP54</accession>
<dbReference type="EMBL" id="JAQMLR010000001">
    <property type="protein sequence ID" value="MDB8737300.1"/>
    <property type="molecule type" value="Genomic_DNA"/>
</dbReference>
<name>A0AAP3QP54_MEDGN</name>
<dbReference type="EMBL" id="JAPZEG010000001">
    <property type="protein sequence ID" value="MDE1202089.1"/>
    <property type="molecule type" value="Genomic_DNA"/>
</dbReference>
<dbReference type="Proteomes" id="UP001211731">
    <property type="component" value="Unassembled WGS sequence"/>
</dbReference>
<gene>
    <name evidence="2" type="ORF">O4N78_00590</name>
    <name evidence="1" type="ORF">PNU63_00575</name>
</gene>
<sequence>MMEKMTGKCAVMKEKNGFRITILFPVADS</sequence>
<evidence type="ECO:0000313" key="1">
    <source>
        <dbReference type="EMBL" id="MDB8737300.1"/>
    </source>
</evidence>
<organism evidence="2 3">
    <name type="scientific">Mediterraneibacter gnavus</name>
    <name type="common">Ruminococcus gnavus</name>
    <dbReference type="NCBI Taxonomy" id="33038"/>
    <lineage>
        <taxon>Bacteria</taxon>
        <taxon>Bacillati</taxon>
        <taxon>Bacillota</taxon>
        <taxon>Clostridia</taxon>
        <taxon>Lachnospirales</taxon>
        <taxon>Lachnospiraceae</taxon>
        <taxon>Mediterraneibacter</taxon>
    </lineage>
</organism>
<reference evidence="1" key="2">
    <citation type="submission" date="2023-01" db="EMBL/GenBank/DDBJ databases">
        <title>Human gut microbiome strain richness.</title>
        <authorList>
            <person name="Chen-Liaw A."/>
        </authorList>
    </citation>
    <scope>NUCLEOTIDE SEQUENCE</scope>
    <source>
        <strain evidence="1">1001217st1_A9_1001217B_191108</strain>
    </source>
</reference>
<proteinExistence type="predicted"/>
<dbReference type="Proteomes" id="UP001149331">
    <property type="component" value="Unassembled WGS sequence"/>
</dbReference>
<evidence type="ECO:0000313" key="2">
    <source>
        <dbReference type="EMBL" id="MDE1202089.1"/>
    </source>
</evidence>
<dbReference type="AlphaFoldDB" id="A0AAP3QP54"/>
<comment type="caution">
    <text evidence="2">The sequence shown here is derived from an EMBL/GenBank/DDBJ whole genome shotgun (WGS) entry which is preliminary data.</text>
</comment>
<protein>
    <submittedName>
        <fullName evidence="2">Uncharacterized protein</fullName>
    </submittedName>
</protein>
<reference evidence="2" key="1">
    <citation type="submission" date="2022-12" db="EMBL/GenBank/DDBJ databases">
        <title>Genome of R. gnavus strain RSHDN_120.</title>
        <authorList>
            <person name="Abdugheni R."/>
        </authorList>
    </citation>
    <scope>NUCLEOTIDE SEQUENCE</scope>
    <source>
        <strain evidence="2">RSHDN_120</strain>
    </source>
</reference>